<dbReference type="EMBL" id="ABVL01000007">
    <property type="protein sequence ID" value="EDY19725.1"/>
    <property type="molecule type" value="Genomic_DNA"/>
</dbReference>
<protein>
    <recommendedName>
        <fullName evidence="3">Immunity protein 30 domain-containing protein</fullName>
    </recommendedName>
</protein>
<comment type="caution">
    <text evidence="1">The sequence shown here is derived from an EMBL/GenBank/DDBJ whole genome shotgun (WGS) entry which is preliminary data.</text>
</comment>
<accession>B4D1W3</accession>
<evidence type="ECO:0008006" key="3">
    <source>
        <dbReference type="Google" id="ProtNLM"/>
    </source>
</evidence>
<reference evidence="1 2" key="1">
    <citation type="journal article" date="2011" name="J. Bacteriol.">
        <title>Genome sequence of Chthoniobacter flavus Ellin428, an aerobic heterotrophic soil bacterium.</title>
        <authorList>
            <person name="Kant R."/>
            <person name="van Passel M.W."/>
            <person name="Palva A."/>
            <person name="Lucas S."/>
            <person name="Lapidus A."/>
            <person name="Glavina Del Rio T."/>
            <person name="Dalin E."/>
            <person name="Tice H."/>
            <person name="Bruce D."/>
            <person name="Goodwin L."/>
            <person name="Pitluck S."/>
            <person name="Larimer F.W."/>
            <person name="Land M.L."/>
            <person name="Hauser L."/>
            <person name="Sangwan P."/>
            <person name="de Vos W.M."/>
            <person name="Janssen P.H."/>
            <person name="Smidt H."/>
        </authorList>
    </citation>
    <scope>NUCLEOTIDE SEQUENCE [LARGE SCALE GENOMIC DNA]</scope>
    <source>
        <strain evidence="1 2">Ellin428</strain>
    </source>
</reference>
<dbReference type="InParanoid" id="B4D1W3"/>
<name>B4D1W3_9BACT</name>
<organism evidence="1 2">
    <name type="scientific">Chthoniobacter flavus Ellin428</name>
    <dbReference type="NCBI Taxonomy" id="497964"/>
    <lineage>
        <taxon>Bacteria</taxon>
        <taxon>Pseudomonadati</taxon>
        <taxon>Verrucomicrobiota</taxon>
        <taxon>Spartobacteria</taxon>
        <taxon>Chthoniobacterales</taxon>
        <taxon>Chthoniobacteraceae</taxon>
        <taxon>Chthoniobacter</taxon>
    </lineage>
</organism>
<dbReference type="AlphaFoldDB" id="B4D1W3"/>
<dbReference type="eggNOG" id="ENOG5030MF4">
    <property type="taxonomic scope" value="Bacteria"/>
</dbReference>
<dbReference type="Proteomes" id="UP000005824">
    <property type="component" value="Unassembled WGS sequence"/>
</dbReference>
<keyword evidence="2" id="KW-1185">Reference proteome</keyword>
<gene>
    <name evidence="1" type="ORF">CfE428DRAFT_2901</name>
</gene>
<evidence type="ECO:0000313" key="1">
    <source>
        <dbReference type="EMBL" id="EDY19725.1"/>
    </source>
</evidence>
<proteinExistence type="predicted"/>
<evidence type="ECO:0000313" key="2">
    <source>
        <dbReference type="Proteomes" id="UP000005824"/>
    </source>
</evidence>
<dbReference type="RefSeq" id="WP_006980226.1">
    <property type="nucleotide sequence ID" value="NZ_ABVL01000007.1"/>
</dbReference>
<sequence length="146" mass="16529">MTYEEVISGLRALEENDFGDDVPSQLFQLTEALMELSQPERAVPELFAVVERFPDAELGTPGPLVHTLERLDYTEELASSLRRRPTPHGVWMVNRILNGTLPAERRQFYLDLLASIAHHPNATESARDQAEHFLEFQSTHASSETN</sequence>